<protein>
    <submittedName>
        <fullName evidence="2">Uncharacterized protein</fullName>
    </submittedName>
</protein>
<keyword evidence="3" id="KW-1185">Reference proteome</keyword>
<evidence type="ECO:0000256" key="1">
    <source>
        <dbReference type="SAM" id="Phobius"/>
    </source>
</evidence>
<keyword evidence="1" id="KW-0812">Transmembrane</keyword>
<dbReference type="EMBL" id="FUYE01000007">
    <property type="protein sequence ID" value="SKA96662.1"/>
    <property type="molecule type" value="Genomic_DNA"/>
</dbReference>
<dbReference type="Proteomes" id="UP000190774">
    <property type="component" value="Unassembled WGS sequence"/>
</dbReference>
<feature type="transmembrane region" description="Helical" evidence="1">
    <location>
        <begin position="28"/>
        <end position="49"/>
    </location>
</feature>
<evidence type="ECO:0000313" key="3">
    <source>
        <dbReference type="Proteomes" id="UP000190774"/>
    </source>
</evidence>
<feature type="transmembrane region" description="Helical" evidence="1">
    <location>
        <begin position="69"/>
        <end position="89"/>
    </location>
</feature>
<keyword evidence="1" id="KW-1133">Transmembrane helix</keyword>
<name>A0A1T4Y4C3_9BACT</name>
<dbReference type="STRING" id="48467.SAMN02745166_02446"/>
<reference evidence="3" key="1">
    <citation type="submission" date="2017-02" db="EMBL/GenBank/DDBJ databases">
        <authorList>
            <person name="Varghese N."/>
            <person name="Submissions S."/>
        </authorList>
    </citation>
    <scope>NUCLEOTIDE SEQUENCE [LARGE SCALE GENOMIC DNA]</scope>
    <source>
        <strain evidence="3">ATCC 700200</strain>
    </source>
</reference>
<dbReference type="AlphaFoldDB" id="A0A1T4Y4C3"/>
<keyword evidence="1" id="KW-0472">Membrane</keyword>
<proteinExistence type="predicted"/>
<gene>
    <name evidence="2" type="ORF">SAMN02745166_02446</name>
</gene>
<organism evidence="2 3">
    <name type="scientific">Prosthecobacter debontii</name>
    <dbReference type="NCBI Taxonomy" id="48467"/>
    <lineage>
        <taxon>Bacteria</taxon>
        <taxon>Pseudomonadati</taxon>
        <taxon>Verrucomicrobiota</taxon>
        <taxon>Verrucomicrobiia</taxon>
        <taxon>Verrucomicrobiales</taxon>
        <taxon>Verrucomicrobiaceae</taxon>
        <taxon>Prosthecobacter</taxon>
    </lineage>
</organism>
<sequence length="100" mass="10969">MKTPSCCGDNRPVSSCQRHLGGAKITQFVAYSFALMVMPKCPVCLAAWITVMTGVSLAPGIAEKVRVGVLLLLCFGLLFIVLSWFRRCYRGVAETKKTRV</sequence>
<accession>A0A1T4Y4C3</accession>
<evidence type="ECO:0000313" key="2">
    <source>
        <dbReference type="EMBL" id="SKA96662.1"/>
    </source>
</evidence>